<sequence length="117" mass="13326">MVFQIIDLDAINQSMMGNDELIKQLIGMYIVQSPLDFQSLDDAILSGDNNLIREKAHHIKPTMQYIGAQNLMDDFQSLESLAKGNAPNAEIISTFEKIKPKFQTMLDELKHLAEREF</sequence>
<feature type="modified residue" description="Phosphohistidine" evidence="1">
    <location>
        <position position="57"/>
    </location>
</feature>
<dbReference type="InterPro" id="IPR036641">
    <property type="entry name" value="HPT_dom_sf"/>
</dbReference>
<evidence type="ECO:0000313" key="3">
    <source>
        <dbReference type="EMBL" id="MCA5004476.1"/>
    </source>
</evidence>
<feature type="domain" description="HPt" evidence="2">
    <location>
        <begin position="18"/>
        <end position="109"/>
    </location>
</feature>
<evidence type="ECO:0000256" key="1">
    <source>
        <dbReference type="PROSITE-ProRule" id="PRU00110"/>
    </source>
</evidence>
<evidence type="ECO:0000313" key="4">
    <source>
        <dbReference type="Proteomes" id="UP001165302"/>
    </source>
</evidence>
<dbReference type="Proteomes" id="UP001165302">
    <property type="component" value="Unassembled WGS sequence"/>
</dbReference>
<accession>A0ABS7Z2S5</accession>
<dbReference type="RefSeq" id="WP_225551838.1">
    <property type="nucleotide sequence ID" value="NZ_JADEYP010000006.1"/>
</dbReference>
<keyword evidence="1" id="KW-0597">Phosphoprotein</keyword>
<dbReference type="EMBL" id="JADEYP010000006">
    <property type="protein sequence ID" value="MCA5004476.1"/>
    <property type="molecule type" value="Genomic_DNA"/>
</dbReference>
<gene>
    <name evidence="3" type="ORF">IPZ78_04800</name>
</gene>
<dbReference type="Gene3D" id="1.20.120.160">
    <property type="entry name" value="HPT domain"/>
    <property type="match status" value="1"/>
</dbReference>
<name>A0ABS7Z2S5_9SPHI</name>
<dbReference type="Pfam" id="PF01627">
    <property type="entry name" value="Hpt"/>
    <property type="match status" value="1"/>
</dbReference>
<reference evidence="3" key="1">
    <citation type="submission" date="2020-10" db="EMBL/GenBank/DDBJ databases">
        <authorList>
            <person name="Lu T."/>
            <person name="Wang Q."/>
            <person name="Han X."/>
        </authorList>
    </citation>
    <scope>NUCLEOTIDE SEQUENCE</scope>
    <source>
        <strain evidence="3">WQ 366</strain>
    </source>
</reference>
<dbReference type="InterPro" id="IPR008207">
    <property type="entry name" value="Sig_transdc_His_kin_Hpt_dom"/>
</dbReference>
<organism evidence="3 4">
    <name type="scientific">Sphingobacterium bovistauri</name>
    <dbReference type="NCBI Taxonomy" id="2781959"/>
    <lineage>
        <taxon>Bacteria</taxon>
        <taxon>Pseudomonadati</taxon>
        <taxon>Bacteroidota</taxon>
        <taxon>Sphingobacteriia</taxon>
        <taxon>Sphingobacteriales</taxon>
        <taxon>Sphingobacteriaceae</taxon>
        <taxon>Sphingobacterium</taxon>
    </lineage>
</organism>
<protein>
    <submittedName>
        <fullName evidence="3">Hpt domain-containing protein</fullName>
    </submittedName>
</protein>
<keyword evidence="4" id="KW-1185">Reference proteome</keyword>
<comment type="caution">
    <text evidence="3">The sequence shown here is derived from an EMBL/GenBank/DDBJ whole genome shotgun (WGS) entry which is preliminary data.</text>
</comment>
<evidence type="ECO:0000259" key="2">
    <source>
        <dbReference type="PROSITE" id="PS50894"/>
    </source>
</evidence>
<dbReference type="SUPFAM" id="SSF47226">
    <property type="entry name" value="Histidine-containing phosphotransfer domain, HPT domain"/>
    <property type="match status" value="1"/>
</dbReference>
<proteinExistence type="predicted"/>
<dbReference type="PROSITE" id="PS50894">
    <property type="entry name" value="HPT"/>
    <property type="match status" value="1"/>
</dbReference>